<keyword evidence="2" id="KW-0472">Membrane</keyword>
<evidence type="ECO:0000313" key="3">
    <source>
        <dbReference type="EMBL" id="GIJ15445.1"/>
    </source>
</evidence>
<name>A0ABQ4IBY6_9ACTN</name>
<gene>
    <name evidence="3" type="ORF">Vgi01_21290</name>
</gene>
<sequence>MWWYLLLAGIGLAMGIAVLIYRRGRRQPQTVEEKAAAARSAMRAIRRDSPRPRRGVVGPGGGVPDRHSAAIAENAVYGDAAHFGSGGGGGGTD</sequence>
<keyword evidence="2" id="KW-1133">Transmembrane helix</keyword>
<comment type="caution">
    <text evidence="3">The sequence shown here is derived from an EMBL/GenBank/DDBJ whole genome shotgun (WGS) entry which is preliminary data.</text>
</comment>
<dbReference type="Proteomes" id="UP000647860">
    <property type="component" value="Unassembled WGS sequence"/>
</dbReference>
<dbReference type="RefSeq" id="WP_102656141.1">
    <property type="nucleotide sequence ID" value="NZ_BAAAGZ010000005.1"/>
</dbReference>
<evidence type="ECO:0000256" key="1">
    <source>
        <dbReference type="SAM" id="MobiDB-lite"/>
    </source>
</evidence>
<keyword evidence="4" id="KW-1185">Reference proteome</keyword>
<keyword evidence="2" id="KW-0812">Transmembrane</keyword>
<evidence type="ECO:0000313" key="4">
    <source>
        <dbReference type="Proteomes" id="UP000647860"/>
    </source>
</evidence>
<proteinExistence type="predicted"/>
<organism evidence="3 4">
    <name type="scientific">Micromonospora gifhornensis</name>
    <dbReference type="NCBI Taxonomy" id="84594"/>
    <lineage>
        <taxon>Bacteria</taxon>
        <taxon>Bacillati</taxon>
        <taxon>Actinomycetota</taxon>
        <taxon>Actinomycetes</taxon>
        <taxon>Micromonosporales</taxon>
        <taxon>Micromonosporaceae</taxon>
        <taxon>Micromonospora</taxon>
    </lineage>
</organism>
<feature type="region of interest" description="Disordered" evidence="1">
    <location>
        <begin position="42"/>
        <end position="64"/>
    </location>
</feature>
<accession>A0ABQ4IBY6</accession>
<feature type="transmembrane region" description="Helical" evidence="2">
    <location>
        <begin position="6"/>
        <end position="24"/>
    </location>
</feature>
<evidence type="ECO:0000256" key="2">
    <source>
        <dbReference type="SAM" id="Phobius"/>
    </source>
</evidence>
<protein>
    <recommendedName>
        <fullName evidence="5">LPXTG-motif cell wall anchor domain-containing protein</fullName>
    </recommendedName>
</protein>
<reference evidence="3 4" key="1">
    <citation type="submission" date="2021-01" db="EMBL/GenBank/DDBJ databases">
        <title>Whole genome shotgun sequence of Verrucosispora gifhornensis NBRC 16317.</title>
        <authorList>
            <person name="Komaki H."/>
            <person name="Tamura T."/>
        </authorList>
    </citation>
    <scope>NUCLEOTIDE SEQUENCE [LARGE SCALE GENOMIC DNA]</scope>
    <source>
        <strain evidence="3 4">NBRC 16317</strain>
    </source>
</reference>
<evidence type="ECO:0008006" key="5">
    <source>
        <dbReference type="Google" id="ProtNLM"/>
    </source>
</evidence>
<dbReference type="EMBL" id="BOPA01000016">
    <property type="protein sequence ID" value="GIJ15445.1"/>
    <property type="molecule type" value="Genomic_DNA"/>
</dbReference>